<sequence>MEFEVLNPDTKKTFLLYEGPHLGRGAWASVQAVYHRGPASQEIVVYAVKTFFVKPRISAQCLTRAIHHEANIGLQLDHPHVLQTFALGLLDGQLACLMEFCGHGDIFDLIWPPRPEQARLCLVKQLLLGMSYMHSKGIAHCDIKPENMLLGGDGLLKIADFGYAVVYRETPDGEEHMVEPPASGPVGTAAYLAPEVWSCVGDDPPSAYDAAAADVWACGLTGRELLGKFLPWEYAVVDEVYAEDGSPDNRFARFMAGWMKFWDGNEVRPISPNAWPVCGHGFRVKEYPAPEMLRVLLGMLNPNPAARLTIDEALEDPYIQAVECCSPAVSPYNQRGATHDHRPAA</sequence>
<dbReference type="InterPro" id="IPR000719">
    <property type="entry name" value="Prot_kinase_dom"/>
</dbReference>
<dbReference type="SMART" id="SM00220">
    <property type="entry name" value="S_TKc"/>
    <property type="match status" value="1"/>
</dbReference>
<gene>
    <name evidence="12" type="ORF">BO97DRAFT_358434</name>
</gene>
<dbReference type="SUPFAM" id="SSF56112">
    <property type="entry name" value="Protein kinase-like (PK-like)"/>
    <property type="match status" value="1"/>
</dbReference>
<keyword evidence="6 9" id="KW-0067">ATP-binding</keyword>
<dbReference type="PROSITE" id="PS00107">
    <property type="entry name" value="PROTEIN_KINASE_ATP"/>
    <property type="match status" value="1"/>
</dbReference>
<dbReference type="Pfam" id="PF00069">
    <property type="entry name" value="Pkinase"/>
    <property type="match status" value="1"/>
</dbReference>
<feature type="domain" description="Protein kinase" evidence="11">
    <location>
        <begin position="16"/>
        <end position="319"/>
    </location>
</feature>
<dbReference type="VEuPathDB" id="FungiDB:BO97DRAFT_358434"/>
<feature type="binding site" evidence="9">
    <location>
        <position position="49"/>
    </location>
    <ligand>
        <name>ATP</name>
        <dbReference type="ChEBI" id="CHEBI:30616"/>
    </ligand>
</feature>
<organism evidence="12 13">
    <name type="scientific">Aspergillus homomorphus (strain CBS 101889)</name>
    <dbReference type="NCBI Taxonomy" id="1450537"/>
    <lineage>
        <taxon>Eukaryota</taxon>
        <taxon>Fungi</taxon>
        <taxon>Dikarya</taxon>
        <taxon>Ascomycota</taxon>
        <taxon>Pezizomycotina</taxon>
        <taxon>Eurotiomycetes</taxon>
        <taxon>Eurotiomycetidae</taxon>
        <taxon>Eurotiales</taxon>
        <taxon>Aspergillaceae</taxon>
        <taxon>Aspergillus</taxon>
        <taxon>Aspergillus subgen. Circumdati</taxon>
    </lineage>
</organism>
<evidence type="ECO:0000313" key="12">
    <source>
        <dbReference type="EMBL" id="RAL06594.1"/>
    </source>
</evidence>
<evidence type="ECO:0000256" key="10">
    <source>
        <dbReference type="RuleBase" id="RU000304"/>
    </source>
</evidence>
<evidence type="ECO:0000256" key="5">
    <source>
        <dbReference type="ARBA" id="ARBA00022777"/>
    </source>
</evidence>
<accession>A0A395HK09</accession>
<evidence type="ECO:0000256" key="7">
    <source>
        <dbReference type="ARBA" id="ARBA00047899"/>
    </source>
</evidence>
<name>A0A395HK09_ASPHC</name>
<keyword evidence="13" id="KW-1185">Reference proteome</keyword>
<dbReference type="Proteomes" id="UP000248961">
    <property type="component" value="Unassembled WGS sequence"/>
</dbReference>
<dbReference type="STRING" id="1450537.A0A395HK09"/>
<evidence type="ECO:0000256" key="1">
    <source>
        <dbReference type="ARBA" id="ARBA00012513"/>
    </source>
</evidence>
<evidence type="ECO:0000256" key="9">
    <source>
        <dbReference type="PROSITE-ProRule" id="PRU10141"/>
    </source>
</evidence>
<proteinExistence type="inferred from homology"/>
<comment type="catalytic activity">
    <reaction evidence="8">
        <text>L-seryl-[protein] + ATP = O-phospho-L-seryl-[protein] + ADP + H(+)</text>
        <dbReference type="Rhea" id="RHEA:17989"/>
        <dbReference type="Rhea" id="RHEA-COMP:9863"/>
        <dbReference type="Rhea" id="RHEA-COMP:11604"/>
        <dbReference type="ChEBI" id="CHEBI:15378"/>
        <dbReference type="ChEBI" id="CHEBI:29999"/>
        <dbReference type="ChEBI" id="CHEBI:30616"/>
        <dbReference type="ChEBI" id="CHEBI:83421"/>
        <dbReference type="ChEBI" id="CHEBI:456216"/>
        <dbReference type="EC" id="2.7.11.1"/>
    </reaction>
</comment>
<dbReference type="GO" id="GO:0004674">
    <property type="term" value="F:protein serine/threonine kinase activity"/>
    <property type="evidence" value="ECO:0007669"/>
    <property type="project" value="UniProtKB-KW"/>
</dbReference>
<dbReference type="PANTHER" id="PTHR43895">
    <property type="entry name" value="CALCIUM/CALMODULIN-DEPENDENT PROTEIN KINASE KINASE-RELATED"/>
    <property type="match status" value="1"/>
</dbReference>
<evidence type="ECO:0000256" key="2">
    <source>
        <dbReference type="ARBA" id="ARBA00022527"/>
    </source>
</evidence>
<keyword evidence="3" id="KW-0808">Transferase</keyword>
<evidence type="ECO:0000256" key="6">
    <source>
        <dbReference type="ARBA" id="ARBA00022840"/>
    </source>
</evidence>
<dbReference type="EMBL" id="KZ824371">
    <property type="protein sequence ID" value="RAL06594.1"/>
    <property type="molecule type" value="Genomic_DNA"/>
</dbReference>
<evidence type="ECO:0000256" key="3">
    <source>
        <dbReference type="ARBA" id="ARBA00022679"/>
    </source>
</evidence>
<evidence type="ECO:0000259" key="11">
    <source>
        <dbReference type="PROSITE" id="PS50011"/>
    </source>
</evidence>
<keyword evidence="2 10" id="KW-0723">Serine/threonine-protein kinase</keyword>
<protein>
    <recommendedName>
        <fullName evidence="1">non-specific serine/threonine protein kinase</fullName>
        <ecNumber evidence="1">2.7.11.1</ecNumber>
    </recommendedName>
</protein>
<comment type="catalytic activity">
    <reaction evidence="7">
        <text>L-threonyl-[protein] + ATP = O-phospho-L-threonyl-[protein] + ADP + H(+)</text>
        <dbReference type="Rhea" id="RHEA:46608"/>
        <dbReference type="Rhea" id="RHEA-COMP:11060"/>
        <dbReference type="Rhea" id="RHEA-COMP:11605"/>
        <dbReference type="ChEBI" id="CHEBI:15378"/>
        <dbReference type="ChEBI" id="CHEBI:30013"/>
        <dbReference type="ChEBI" id="CHEBI:30616"/>
        <dbReference type="ChEBI" id="CHEBI:61977"/>
        <dbReference type="ChEBI" id="CHEBI:456216"/>
        <dbReference type="EC" id="2.7.11.1"/>
    </reaction>
</comment>
<comment type="similarity">
    <text evidence="10">Belongs to the protein kinase superfamily.</text>
</comment>
<dbReference type="OrthoDB" id="4062651at2759"/>
<keyword evidence="4 9" id="KW-0547">Nucleotide-binding</keyword>
<dbReference type="InterPro" id="IPR008271">
    <property type="entry name" value="Ser/Thr_kinase_AS"/>
</dbReference>
<dbReference type="InterPro" id="IPR011009">
    <property type="entry name" value="Kinase-like_dom_sf"/>
</dbReference>
<dbReference type="Gene3D" id="3.30.200.20">
    <property type="entry name" value="Phosphorylase Kinase, domain 1"/>
    <property type="match status" value="1"/>
</dbReference>
<evidence type="ECO:0000256" key="4">
    <source>
        <dbReference type="ARBA" id="ARBA00022741"/>
    </source>
</evidence>
<dbReference type="AlphaFoldDB" id="A0A395HK09"/>
<dbReference type="GeneID" id="37196546"/>
<dbReference type="InterPro" id="IPR017441">
    <property type="entry name" value="Protein_kinase_ATP_BS"/>
</dbReference>
<dbReference type="PANTHER" id="PTHR43895:SF32">
    <property type="entry name" value="SERINE_THREONINE-PROTEIN KINASE CHK1"/>
    <property type="match status" value="1"/>
</dbReference>
<dbReference type="EC" id="2.7.11.1" evidence="1"/>
<dbReference type="RefSeq" id="XP_025545748.1">
    <property type="nucleotide sequence ID" value="XM_025692257.1"/>
</dbReference>
<dbReference type="Gene3D" id="1.10.510.10">
    <property type="entry name" value="Transferase(Phosphotransferase) domain 1"/>
    <property type="match status" value="1"/>
</dbReference>
<evidence type="ECO:0000313" key="13">
    <source>
        <dbReference type="Proteomes" id="UP000248961"/>
    </source>
</evidence>
<dbReference type="GO" id="GO:0005524">
    <property type="term" value="F:ATP binding"/>
    <property type="evidence" value="ECO:0007669"/>
    <property type="project" value="UniProtKB-UniRule"/>
</dbReference>
<dbReference type="GO" id="GO:0007165">
    <property type="term" value="P:signal transduction"/>
    <property type="evidence" value="ECO:0007669"/>
    <property type="project" value="TreeGrafter"/>
</dbReference>
<reference evidence="12 13" key="1">
    <citation type="submission" date="2018-02" db="EMBL/GenBank/DDBJ databases">
        <title>The genomes of Aspergillus section Nigri reveals drivers in fungal speciation.</title>
        <authorList>
            <consortium name="DOE Joint Genome Institute"/>
            <person name="Vesth T.C."/>
            <person name="Nybo J."/>
            <person name="Theobald S."/>
            <person name="Brandl J."/>
            <person name="Frisvad J.C."/>
            <person name="Nielsen K.F."/>
            <person name="Lyhne E.K."/>
            <person name="Kogle M.E."/>
            <person name="Kuo A."/>
            <person name="Riley R."/>
            <person name="Clum A."/>
            <person name="Nolan M."/>
            <person name="Lipzen A."/>
            <person name="Salamov A."/>
            <person name="Henrissat B."/>
            <person name="Wiebenga A."/>
            <person name="De vries R.P."/>
            <person name="Grigoriev I.V."/>
            <person name="Mortensen U.H."/>
            <person name="Andersen M.R."/>
            <person name="Baker S.E."/>
        </authorList>
    </citation>
    <scope>NUCLEOTIDE SEQUENCE [LARGE SCALE GENOMIC DNA]</scope>
    <source>
        <strain evidence="12 13">CBS 101889</strain>
    </source>
</reference>
<dbReference type="PROSITE" id="PS50011">
    <property type="entry name" value="PROTEIN_KINASE_DOM"/>
    <property type="match status" value="1"/>
</dbReference>
<keyword evidence="5 12" id="KW-0418">Kinase</keyword>
<evidence type="ECO:0000256" key="8">
    <source>
        <dbReference type="ARBA" id="ARBA00048679"/>
    </source>
</evidence>
<dbReference type="PROSITE" id="PS00108">
    <property type="entry name" value="PROTEIN_KINASE_ST"/>
    <property type="match status" value="1"/>
</dbReference>